<name>A0A6P3YB56_DINQU</name>
<dbReference type="OrthoDB" id="7701485at2759"/>
<keyword evidence="1" id="KW-1185">Reference proteome</keyword>
<sequence>MIAQYTGRNQRRWDEADPAIQFALNTAMQESTGYTPAYLNYGRELRTPYDNQRPGAAPPPPEVNRKNLQEVFELVRVNLAWAYQKQERFYNLRRRPWRPRTGEQVWKREHTLSNKARAVNAKLSPRYSGPYTICQIISPVIVDLRNRRGRIIPDIHSQDLKMVNNQAP</sequence>
<evidence type="ECO:0000313" key="1">
    <source>
        <dbReference type="Proteomes" id="UP000515204"/>
    </source>
</evidence>
<evidence type="ECO:0000313" key="2">
    <source>
        <dbReference type="RefSeq" id="XP_014487199.1"/>
    </source>
</evidence>
<organism evidence="1 2">
    <name type="scientific">Dinoponera quadriceps</name>
    <name type="common">South American ant</name>
    <dbReference type="NCBI Taxonomy" id="609295"/>
    <lineage>
        <taxon>Eukaryota</taxon>
        <taxon>Metazoa</taxon>
        <taxon>Ecdysozoa</taxon>
        <taxon>Arthropoda</taxon>
        <taxon>Hexapoda</taxon>
        <taxon>Insecta</taxon>
        <taxon>Pterygota</taxon>
        <taxon>Neoptera</taxon>
        <taxon>Endopterygota</taxon>
        <taxon>Hymenoptera</taxon>
        <taxon>Apocrita</taxon>
        <taxon>Aculeata</taxon>
        <taxon>Formicoidea</taxon>
        <taxon>Formicidae</taxon>
        <taxon>Ponerinae</taxon>
        <taxon>Ponerini</taxon>
        <taxon>Dinoponera</taxon>
    </lineage>
</organism>
<dbReference type="KEGG" id="dqu:106750992"/>
<gene>
    <name evidence="2" type="primary">LOC106750992</name>
</gene>
<dbReference type="GO" id="GO:0003676">
    <property type="term" value="F:nucleic acid binding"/>
    <property type="evidence" value="ECO:0007669"/>
    <property type="project" value="InterPro"/>
</dbReference>
<reference evidence="2" key="1">
    <citation type="submission" date="2025-08" db="UniProtKB">
        <authorList>
            <consortium name="RefSeq"/>
        </authorList>
    </citation>
    <scope>IDENTIFICATION</scope>
</reference>
<dbReference type="Proteomes" id="UP000515204">
    <property type="component" value="Unplaced"/>
</dbReference>
<dbReference type="RefSeq" id="XP_014487199.1">
    <property type="nucleotide sequence ID" value="XM_014631713.1"/>
</dbReference>
<dbReference type="InterPro" id="IPR036397">
    <property type="entry name" value="RNaseH_sf"/>
</dbReference>
<protein>
    <submittedName>
        <fullName evidence="2">Uncharacterized protein LOC106750992</fullName>
    </submittedName>
</protein>
<dbReference type="Gene3D" id="3.30.420.10">
    <property type="entry name" value="Ribonuclease H-like superfamily/Ribonuclease H"/>
    <property type="match status" value="1"/>
</dbReference>
<dbReference type="GeneID" id="106750992"/>
<proteinExistence type="predicted"/>
<accession>A0A6P3YB56</accession>
<dbReference type="AlphaFoldDB" id="A0A6P3YB56"/>